<evidence type="ECO:0000313" key="11">
    <source>
        <dbReference type="Proteomes" id="UP001589773"/>
    </source>
</evidence>
<comment type="caution">
    <text evidence="10">The sequence shown here is derived from an EMBL/GenBank/DDBJ whole genome shotgun (WGS) entry which is preliminary data.</text>
</comment>
<feature type="domain" description="Flagellar hook protein FlgE D2" evidence="8">
    <location>
        <begin position="161"/>
        <end position="233"/>
    </location>
</feature>
<dbReference type="InterPro" id="IPR037058">
    <property type="entry name" value="Falgellar_hook_FlgE_sf"/>
</dbReference>
<dbReference type="EMBL" id="JBHLWP010000013">
    <property type="protein sequence ID" value="MFC0253144.1"/>
    <property type="molecule type" value="Genomic_DNA"/>
</dbReference>
<dbReference type="PANTHER" id="PTHR30435:SF1">
    <property type="entry name" value="FLAGELLAR HOOK PROTEIN FLGE"/>
    <property type="match status" value="1"/>
</dbReference>
<name>A0ABV6FI04_9BURK</name>
<dbReference type="Pfam" id="PF22692">
    <property type="entry name" value="LlgE_F_G_D1"/>
    <property type="match status" value="1"/>
</dbReference>
<keyword evidence="10" id="KW-0282">Flagellum</keyword>
<dbReference type="Gene3D" id="2.60.98.20">
    <property type="entry name" value="Flagellar hook protein FlgE"/>
    <property type="match status" value="1"/>
</dbReference>
<dbReference type="InterPro" id="IPR019776">
    <property type="entry name" value="Flagellar_basal_body_rod_CS"/>
</dbReference>
<evidence type="ECO:0000313" key="10">
    <source>
        <dbReference type="EMBL" id="MFC0253144.1"/>
    </source>
</evidence>
<keyword evidence="10" id="KW-0966">Cell projection</keyword>
<dbReference type="Pfam" id="PF07559">
    <property type="entry name" value="FlgE_D2"/>
    <property type="match status" value="2"/>
</dbReference>
<evidence type="ECO:0000259" key="7">
    <source>
        <dbReference type="Pfam" id="PF06429"/>
    </source>
</evidence>
<dbReference type="InterPro" id="IPR037925">
    <property type="entry name" value="FlgE/F/G-like"/>
</dbReference>
<organism evidence="10 11">
    <name type="scientific">Massilia consociata</name>
    <dbReference type="NCBI Taxonomy" id="760117"/>
    <lineage>
        <taxon>Bacteria</taxon>
        <taxon>Pseudomonadati</taxon>
        <taxon>Pseudomonadota</taxon>
        <taxon>Betaproteobacteria</taxon>
        <taxon>Burkholderiales</taxon>
        <taxon>Oxalobacteraceae</taxon>
        <taxon>Telluria group</taxon>
        <taxon>Massilia</taxon>
    </lineage>
</organism>
<gene>
    <name evidence="10" type="ORF">ACFFJK_14685</name>
</gene>
<protein>
    <recommendedName>
        <fullName evidence="3 5">Flagellar hook protein FlgE</fullName>
    </recommendedName>
</protein>
<keyword evidence="4 5" id="KW-0975">Bacterial flagellum</keyword>
<dbReference type="InterPro" id="IPR010930">
    <property type="entry name" value="Flg_bb/hook_C_dom"/>
</dbReference>
<proteinExistence type="inferred from homology"/>
<dbReference type="Proteomes" id="UP001589773">
    <property type="component" value="Unassembled WGS sequence"/>
</dbReference>
<dbReference type="SUPFAM" id="SSF117143">
    <property type="entry name" value="Flagellar hook protein flgE"/>
    <property type="match status" value="1"/>
</dbReference>
<evidence type="ECO:0000256" key="3">
    <source>
        <dbReference type="ARBA" id="ARBA00019015"/>
    </source>
</evidence>
<dbReference type="InterPro" id="IPR001444">
    <property type="entry name" value="Flag_bb_rod_N"/>
</dbReference>
<feature type="domain" description="Flagellar basal body rod protein N-terminal" evidence="6">
    <location>
        <begin position="6"/>
        <end position="33"/>
    </location>
</feature>
<dbReference type="NCBIfam" id="TIGR03506">
    <property type="entry name" value="FlgEFG_subfam"/>
    <property type="match status" value="1"/>
</dbReference>
<dbReference type="PROSITE" id="PS00588">
    <property type="entry name" value="FLAGELLA_BB_ROD"/>
    <property type="match status" value="1"/>
</dbReference>
<evidence type="ECO:0000259" key="6">
    <source>
        <dbReference type="Pfam" id="PF00460"/>
    </source>
</evidence>
<evidence type="ECO:0000259" key="9">
    <source>
        <dbReference type="Pfam" id="PF22692"/>
    </source>
</evidence>
<evidence type="ECO:0000256" key="5">
    <source>
        <dbReference type="RuleBase" id="RU362116"/>
    </source>
</evidence>
<dbReference type="RefSeq" id="WP_379680113.1">
    <property type="nucleotide sequence ID" value="NZ_JBHLWP010000013.1"/>
</dbReference>
<sequence>MSFQQGLSGLNGAAKSLDVIGNNIANASTVGFKGSTTQFADVYANSLNGAGGISAGIGVKVANIAQQFTQGNVEASNNPLDIAINGAGFFRTEASGIVQYSRNGQFSLDKNGFLINAQGAKLTGYGLNQDGLLVAGAPTPLRIDTTDLAPVTTTKVQMELNLDSRSVNPVNAPFDANDPTTYNKQTPMSVYDTLGNPHVLSTFYVKTGPGTWNVYAAGNGTERTALTVAAATQGPNAGAATTARQAWEAATKAVPPVQADIAAALRTYAAAASGLVTGAASPMIPEADRTAALAEITTAATNAAAVPGGTPDEIDAAMAKAIKVPAVEVGTLVFDANGGLDKVRSTNAGKLIVELPVYPATGAELVMPLTVDYNGSTQYGTATSEKRLVQDGYAAGNLQRFTTGQDGVILGQYSNGQTKPLGQVILANFTNPNGLEPLGNNAWAESASSGVPLLGTPNTGSMGVLQQSAVESSNVDLTAELVNMITAQRVYQANAQTIKTQDSVMQTLVNLR</sequence>
<keyword evidence="11" id="KW-1185">Reference proteome</keyword>
<dbReference type="PANTHER" id="PTHR30435">
    <property type="entry name" value="FLAGELLAR PROTEIN"/>
    <property type="match status" value="1"/>
</dbReference>
<evidence type="ECO:0000259" key="8">
    <source>
        <dbReference type="Pfam" id="PF07559"/>
    </source>
</evidence>
<evidence type="ECO:0000256" key="1">
    <source>
        <dbReference type="ARBA" id="ARBA00004117"/>
    </source>
</evidence>
<feature type="domain" description="Flagellar hook protein FlgE/F/G-like D1" evidence="9">
    <location>
        <begin position="83"/>
        <end position="124"/>
    </location>
</feature>
<evidence type="ECO:0000256" key="2">
    <source>
        <dbReference type="ARBA" id="ARBA00009677"/>
    </source>
</evidence>
<comment type="similarity">
    <text evidence="2 5">Belongs to the flagella basal body rod proteins family.</text>
</comment>
<evidence type="ECO:0000256" key="4">
    <source>
        <dbReference type="ARBA" id="ARBA00023143"/>
    </source>
</evidence>
<comment type="function">
    <text evidence="5">A flexible structure which links the flagellar filament to the drive apparatus in the basal body.</text>
</comment>
<feature type="domain" description="Flagellar basal-body/hook protein C-terminal" evidence="7">
    <location>
        <begin position="466"/>
        <end position="511"/>
    </location>
</feature>
<accession>A0ABV6FI04</accession>
<dbReference type="Pfam" id="PF06429">
    <property type="entry name" value="Flg_bbr_C"/>
    <property type="match status" value="1"/>
</dbReference>
<dbReference type="InterPro" id="IPR053967">
    <property type="entry name" value="LlgE_F_G-like_D1"/>
</dbReference>
<feature type="domain" description="Flagellar hook protein FlgE D2" evidence="8">
    <location>
        <begin position="321"/>
        <end position="393"/>
    </location>
</feature>
<dbReference type="InterPro" id="IPR011491">
    <property type="entry name" value="FlgE_D2"/>
</dbReference>
<keyword evidence="10" id="KW-0969">Cilium</keyword>
<reference evidence="10 11" key="1">
    <citation type="submission" date="2024-09" db="EMBL/GenBank/DDBJ databases">
        <authorList>
            <person name="Sun Q."/>
            <person name="Mori K."/>
        </authorList>
    </citation>
    <scope>NUCLEOTIDE SEQUENCE [LARGE SCALE GENOMIC DNA]</scope>
    <source>
        <strain evidence="10 11">CCM 7792</strain>
    </source>
</reference>
<dbReference type="InterPro" id="IPR020013">
    <property type="entry name" value="Flagellar_FlgE/F/G"/>
</dbReference>
<dbReference type="Pfam" id="PF00460">
    <property type="entry name" value="Flg_bb_rod"/>
    <property type="match status" value="1"/>
</dbReference>
<comment type="subcellular location">
    <subcellularLocation>
        <location evidence="1 5">Bacterial flagellum basal body</location>
    </subcellularLocation>
</comment>